<evidence type="ECO:0000313" key="4">
    <source>
        <dbReference type="Proteomes" id="UP000029719"/>
    </source>
</evidence>
<feature type="region of interest" description="Disordered" evidence="1">
    <location>
        <begin position="1"/>
        <end position="29"/>
    </location>
</feature>
<dbReference type="AlphaFoldDB" id="A0A9X0EBD9"/>
<sequence length="100" mass="10728">MESTPSTPIKTITSPGSSLMDRRTKPEPNAPAFMQALAQATQPFVSQTLKAEAANLARPSEPRSPLQLISLNPVQTHYEPAPAAFERIGGSRLVPFTVGE</sequence>
<evidence type="ECO:0000313" key="3">
    <source>
        <dbReference type="EMBL" id="MBD8124096.1"/>
    </source>
</evidence>
<feature type="compositionally biased region" description="Low complexity" evidence="1">
    <location>
        <begin position="1"/>
        <end position="18"/>
    </location>
</feature>
<dbReference type="Proteomes" id="UP000625247">
    <property type="component" value="Unassembled WGS sequence"/>
</dbReference>
<dbReference type="RefSeq" id="WP_037018361.1">
    <property type="nucleotide sequence ID" value="NZ_JACYNP010000014.1"/>
</dbReference>
<dbReference type="EMBL" id="JRMB01000003">
    <property type="protein sequence ID" value="KGF62736.1"/>
    <property type="molecule type" value="Genomic_DNA"/>
</dbReference>
<reference evidence="3 5" key="2">
    <citation type="journal article" date="2020" name="FEMS Microbiol. Ecol.">
        <title>Temporal dynamics of bacterial communities during seed development and maturation.</title>
        <authorList>
            <person name="Chesneau G."/>
            <person name="Torres-Cortes G."/>
            <person name="Briand M."/>
            <person name="Darrasse A."/>
            <person name="Preveaux A."/>
            <person name="Marais C."/>
            <person name="Jacques M.A."/>
            <person name="Shade A."/>
            <person name="Barret M."/>
        </authorList>
    </citation>
    <scope>NUCLEOTIDE SEQUENCE [LARGE SCALE GENOMIC DNA]</scope>
    <source>
        <strain evidence="3 5">CFBP13723</strain>
    </source>
</reference>
<name>A0A9X0EBD9_9PSED</name>
<accession>A0A9X0EBD9</accession>
<gene>
    <name evidence="3" type="ORF">IFT62_23110</name>
    <name evidence="2" type="ORF">LT42_23125</name>
</gene>
<evidence type="ECO:0000313" key="5">
    <source>
        <dbReference type="Proteomes" id="UP000625247"/>
    </source>
</evidence>
<evidence type="ECO:0000313" key="2">
    <source>
        <dbReference type="EMBL" id="KGF62736.1"/>
    </source>
</evidence>
<dbReference type="EMBL" id="JACYNP010000014">
    <property type="protein sequence ID" value="MBD8124096.1"/>
    <property type="molecule type" value="Genomic_DNA"/>
</dbReference>
<protein>
    <submittedName>
        <fullName evidence="2">Uncharacterized protein</fullName>
    </submittedName>
</protein>
<proteinExistence type="predicted"/>
<dbReference type="OrthoDB" id="6909543at2"/>
<reference evidence="2 4" key="1">
    <citation type="submission" date="2014-09" db="EMBL/GenBank/DDBJ databases">
        <title>Genome sequence of Pseudomonas lutea strain DSM 17257T.</title>
        <authorList>
            <person name="Kwak Y."/>
            <person name="Shin J.-H."/>
        </authorList>
    </citation>
    <scope>NUCLEOTIDE SEQUENCE [LARGE SCALE GENOMIC DNA]</scope>
    <source>
        <strain evidence="2 4">DSM 17257</strain>
    </source>
</reference>
<comment type="caution">
    <text evidence="2">The sequence shown here is derived from an EMBL/GenBank/DDBJ whole genome shotgun (WGS) entry which is preliminary data.</text>
</comment>
<organism evidence="2 4">
    <name type="scientific">Pseudomonas lutea</name>
    <dbReference type="NCBI Taxonomy" id="243924"/>
    <lineage>
        <taxon>Bacteria</taxon>
        <taxon>Pseudomonadati</taxon>
        <taxon>Pseudomonadota</taxon>
        <taxon>Gammaproteobacteria</taxon>
        <taxon>Pseudomonadales</taxon>
        <taxon>Pseudomonadaceae</taxon>
        <taxon>Pseudomonas</taxon>
    </lineage>
</organism>
<dbReference type="Proteomes" id="UP000029719">
    <property type="component" value="Unassembled WGS sequence"/>
</dbReference>
<evidence type="ECO:0000256" key="1">
    <source>
        <dbReference type="SAM" id="MobiDB-lite"/>
    </source>
</evidence>
<keyword evidence="5" id="KW-1185">Reference proteome</keyword>